<evidence type="ECO:0000256" key="1">
    <source>
        <dbReference type="SAM" id="Phobius"/>
    </source>
</evidence>
<reference evidence="2 3" key="1">
    <citation type="journal article" date="2015" name="Genome Announc.">
        <title>Expanding the biotechnology potential of lactobacilli through comparative genomics of 213 strains and associated genera.</title>
        <authorList>
            <person name="Sun Z."/>
            <person name="Harris H.M."/>
            <person name="McCann A."/>
            <person name="Guo C."/>
            <person name="Argimon S."/>
            <person name="Zhang W."/>
            <person name="Yang X."/>
            <person name="Jeffery I.B."/>
            <person name="Cooney J.C."/>
            <person name="Kagawa T.F."/>
            <person name="Liu W."/>
            <person name="Song Y."/>
            <person name="Salvetti E."/>
            <person name="Wrobel A."/>
            <person name="Rasinkangas P."/>
            <person name="Parkhill J."/>
            <person name="Rea M.C."/>
            <person name="O'Sullivan O."/>
            <person name="Ritari J."/>
            <person name="Douillard F.P."/>
            <person name="Paul Ross R."/>
            <person name="Yang R."/>
            <person name="Briner A.E."/>
            <person name="Felis G.E."/>
            <person name="de Vos W.M."/>
            <person name="Barrangou R."/>
            <person name="Klaenhammer T.R."/>
            <person name="Caufield P.W."/>
            <person name="Cui Y."/>
            <person name="Zhang H."/>
            <person name="O'Toole P.W."/>
        </authorList>
    </citation>
    <scope>NUCLEOTIDE SEQUENCE [LARGE SCALE GENOMIC DNA]</scope>
    <source>
        <strain evidence="2 3">DSM 19682</strain>
    </source>
</reference>
<dbReference type="AlphaFoldDB" id="A0A0R1K6I0"/>
<organism evidence="2 3">
    <name type="scientific">Companilactobacillus nodensis DSM 19682 = JCM 14932 = NBRC 107160</name>
    <dbReference type="NCBI Taxonomy" id="1423775"/>
    <lineage>
        <taxon>Bacteria</taxon>
        <taxon>Bacillati</taxon>
        <taxon>Bacillota</taxon>
        <taxon>Bacilli</taxon>
        <taxon>Lactobacillales</taxon>
        <taxon>Lactobacillaceae</taxon>
        <taxon>Companilactobacillus</taxon>
    </lineage>
</organism>
<evidence type="ECO:0000313" key="2">
    <source>
        <dbReference type="EMBL" id="KRK79173.1"/>
    </source>
</evidence>
<feature type="transmembrane region" description="Helical" evidence="1">
    <location>
        <begin position="37"/>
        <end position="62"/>
    </location>
</feature>
<dbReference type="EMBL" id="AZDZ01000019">
    <property type="protein sequence ID" value="KRK79173.1"/>
    <property type="molecule type" value="Genomic_DNA"/>
</dbReference>
<dbReference type="STRING" id="1423775.FD03_GL001537"/>
<comment type="caution">
    <text evidence="2">The sequence shown here is derived from an EMBL/GenBank/DDBJ whole genome shotgun (WGS) entry which is preliminary data.</text>
</comment>
<dbReference type="OrthoDB" id="2304067at2"/>
<gene>
    <name evidence="2" type="ORF">FD03_GL001537</name>
</gene>
<accession>A0A0R1K6I0</accession>
<sequence>MGRTVVAIGMLVIAFWQLFASIGYFTVPNESVSKKIVIFDLLASWFGLVGGSMFVGAILVLMEVF</sequence>
<proteinExistence type="predicted"/>
<keyword evidence="1" id="KW-1133">Transmembrane helix</keyword>
<name>A0A0R1K6I0_9LACO</name>
<evidence type="ECO:0000313" key="3">
    <source>
        <dbReference type="Proteomes" id="UP000051248"/>
    </source>
</evidence>
<keyword evidence="3" id="KW-1185">Reference proteome</keyword>
<protein>
    <submittedName>
        <fullName evidence="2">Uncharacterized protein</fullName>
    </submittedName>
</protein>
<dbReference type="RefSeq" id="WP_025023087.1">
    <property type="nucleotide sequence ID" value="NZ_AZDZ01000019.1"/>
</dbReference>
<dbReference type="PATRIC" id="fig|1423775.4.peg.1567"/>
<feature type="transmembrane region" description="Helical" evidence="1">
    <location>
        <begin position="6"/>
        <end position="25"/>
    </location>
</feature>
<keyword evidence="1" id="KW-0472">Membrane</keyword>
<keyword evidence="1" id="KW-0812">Transmembrane</keyword>
<dbReference type="Proteomes" id="UP000051248">
    <property type="component" value="Unassembled WGS sequence"/>
</dbReference>